<feature type="region of interest" description="Disordered" evidence="4">
    <location>
        <begin position="255"/>
        <end position="320"/>
    </location>
</feature>
<feature type="compositionally biased region" description="Polar residues" evidence="4">
    <location>
        <begin position="948"/>
        <end position="969"/>
    </location>
</feature>
<dbReference type="SMART" id="SM00298">
    <property type="entry name" value="CHROMO"/>
    <property type="match status" value="1"/>
</dbReference>
<dbReference type="Proteomes" id="UP001610335">
    <property type="component" value="Unassembled WGS sequence"/>
</dbReference>
<keyword evidence="7" id="KW-1185">Reference proteome</keyword>
<reference evidence="6 7" key="1">
    <citation type="submission" date="2024-07" db="EMBL/GenBank/DDBJ databases">
        <title>Section-level genome sequencing and comparative genomics of Aspergillus sections Usti and Cavernicolus.</title>
        <authorList>
            <consortium name="Lawrence Berkeley National Laboratory"/>
            <person name="Nybo J.L."/>
            <person name="Vesth T.C."/>
            <person name="Theobald S."/>
            <person name="Frisvad J.C."/>
            <person name="Larsen T.O."/>
            <person name="Kjaerboelling I."/>
            <person name="Rothschild-Mancinelli K."/>
            <person name="Lyhne E.K."/>
            <person name="Kogle M.E."/>
            <person name="Barry K."/>
            <person name="Clum A."/>
            <person name="Na H."/>
            <person name="Ledsgaard L."/>
            <person name="Lin J."/>
            <person name="Lipzen A."/>
            <person name="Kuo A."/>
            <person name="Riley R."/>
            <person name="Mondo S."/>
            <person name="LaButti K."/>
            <person name="Haridas S."/>
            <person name="Pangalinan J."/>
            <person name="Salamov A.A."/>
            <person name="Simmons B.A."/>
            <person name="Magnuson J.K."/>
            <person name="Chen J."/>
            <person name="Drula E."/>
            <person name="Henrissat B."/>
            <person name="Wiebenga A."/>
            <person name="Lubbers R.J."/>
            <person name="Gomes A.C."/>
            <person name="Makela M.R."/>
            <person name="Stajich J."/>
            <person name="Grigoriev I.V."/>
            <person name="Mortensen U.H."/>
            <person name="De vries R.P."/>
            <person name="Baker S.E."/>
            <person name="Andersen M.R."/>
        </authorList>
    </citation>
    <scope>NUCLEOTIDE SEQUENCE [LARGE SCALE GENOMIC DNA]</scope>
    <source>
        <strain evidence="6 7">CBS 600.67</strain>
    </source>
</reference>
<dbReference type="PANTHER" id="PTHR22812">
    <property type="entry name" value="CHROMOBOX PROTEIN"/>
    <property type="match status" value="1"/>
</dbReference>
<feature type="region of interest" description="Disordered" evidence="4">
    <location>
        <begin position="557"/>
        <end position="591"/>
    </location>
</feature>
<accession>A0ABR4HK02</accession>
<dbReference type="InterPro" id="IPR000953">
    <property type="entry name" value="Chromo/chromo_shadow_dom"/>
</dbReference>
<comment type="subcellular location">
    <subcellularLocation>
        <location evidence="1">Nucleus</location>
    </subcellularLocation>
</comment>
<dbReference type="SUPFAM" id="SSF54160">
    <property type="entry name" value="Chromo domain-like"/>
    <property type="match status" value="1"/>
</dbReference>
<dbReference type="PROSITE" id="PS50013">
    <property type="entry name" value="CHROMO_2"/>
    <property type="match status" value="1"/>
</dbReference>
<evidence type="ECO:0000256" key="1">
    <source>
        <dbReference type="ARBA" id="ARBA00004123"/>
    </source>
</evidence>
<feature type="compositionally biased region" description="Basic and acidic residues" evidence="4">
    <location>
        <begin position="291"/>
        <end position="304"/>
    </location>
</feature>
<sequence length="981" mass="112850">MTMGSASDDEISLTSTVESEQQSEYEVETILAEHEWPEETRYLVQWAGYPEDRSTWEPAEVFVHDLTLLEWKEKKRQIAEGKETGFDVPAWEARLQQLEEQKNERRRRRAAKRLKVASNRNGQPTKGAPSMQGTSSHKAPIAPTSRRPGPSSKSAFFDQVHPARQGYITSSAPKPPVLFGNSQNAADVMRPKKVQNTDKHFNNLSTKWRHEKSKNREPTPNIDQLDLRRPSDWASFSSTNAIQLSNSRLRIDTADRVDTTDNSPTGNRSGSFLNSPTLSHSLQASPVASPRSRDSMWNRSRPEPTEIPYTARKNSVAQDNQNKPISEFKLDFPPRIPGLNPKFIAKQPGRWWNYGELYVSMYLGPEKQHIGEARICGIEQKWNRTRIYKTRVGNKIEVWFQHLCSLDEYHELCGRMQNVKYANGWVEGFDDTEPKIRKAAETLWQRDLVAIARLNNDYSDVLLAYPPHSPHFNFLDEAPHKPANGYLNLTLRSNLGFMDRLGSNARSIHSHLAEVNNTSKSGHFNSTRALVSSGVKPSGNFDVAQENTRQIRSAQIPARTKNSALQETSNLSTEPMDLDIPAPPAPAPGHTTAGIDAAMDLDILFRDKFGITFEKLATLGGPEKKRVYMFYVWFPDDADPVVKERDLVMRFLKKHTRLLYSNCVEVDWERFSTTCMEQPDMQGVVLFHDSFLDYHKIPSFREFLRRSTSCWNISLSQPLKYVNHPLHLQRLFPHGGVFLITEDFMVRMPEPTLIILEWFYEYSSKKFPGNWKMMLRPDILNWLLKQVERSDKFKQQRWLTMYHLVRQLGYHPTEDLIPTMEEDLIDTTIISPPNLPNYGSRTADDSPDIPRNSSQEYRNTDHLAEFFAGWCLLNAHRFRRFTMITSLDPLPRWTDWQHIEIRHGNGRDFFNIHNIDYKVIWAKLMKYPSKSTSNADTPNTEPAPYTPRTPNANPIASASEQRPPASTSHPLFKHTYAQPYQ</sequence>
<proteinExistence type="predicted"/>
<dbReference type="InterPro" id="IPR016197">
    <property type="entry name" value="Chromo-like_dom_sf"/>
</dbReference>
<evidence type="ECO:0000313" key="6">
    <source>
        <dbReference type="EMBL" id="KAL2815640.1"/>
    </source>
</evidence>
<name>A0ABR4HK02_9EURO</name>
<feature type="region of interest" description="Disordered" evidence="4">
    <location>
        <begin position="187"/>
        <end position="226"/>
    </location>
</feature>
<keyword evidence="3" id="KW-0539">Nucleus</keyword>
<evidence type="ECO:0000259" key="5">
    <source>
        <dbReference type="PROSITE" id="PS50013"/>
    </source>
</evidence>
<feature type="region of interest" description="Disordered" evidence="4">
    <location>
        <begin position="930"/>
        <end position="981"/>
    </location>
</feature>
<evidence type="ECO:0000256" key="2">
    <source>
        <dbReference type="ARBA" id="ARBA00011353"/>
    </source>
</evidence>
<feature type="region of interest" description="Disordered" evidence="4">
    <location>
        <begin position="99"/>
        <end position="156"/>
    </location>
</feature>
<dbReference type="CDD" id="cd18966">
    <property type="entry name" value="chromodomain"/>
    <property type="match status" value="1"/>
</dbReference>
<protein>
    <recommendedName>
        <fullName evidence="5">Chromo domain-containing protein</fullName>
    </recommendedName>
</protein>
<organism evidence="6 7">
    <name type="scientific">Aspergillus cavernicola</name>
    <dbReference type="NCBI Taxonomy" id="176166"/>
    <lineage>
        <taxon>Eukaryota</taxon>
        <taxon>Fungi</taxon>
        <taxon>Dikarya</taxon>
        <taxon>Ascomycota</taxon>
        <taxon>Pezizomycotina</taxon>
        <taxon>Eurotiomycetes</taxon>
        <taxon>Eurotiomycetidae</taxon>
        <taxon>Eurotiales</taxon>
        <taxon>Aspergillaceae</taxon>
        <taxon>Aspergillus</taxon>
        <taxon>Aspergillus subgen. Nidulantes</taxon>
    </lineage>
</organism>
<comment type="subunit">
    <text evidence="2">Component of the NuA4 histone acetyltransferase complex.</text>
</comment>
<comment type="caution">
    <text evidence="6">The sequence shown here is derived from an EMBL/GenBank/DDBJ whole genome shotgun (WGS) entry which is preliminary data.</text>
</comment>
<evidence type="ECO:0000256" key="4">
    <source>
        <dbReference type="SAM" id="MobiDB-lite"/>
    </source>
</evidence>
<evidence type="ECO:0000313" key="7">
    <source>
        <dbReference type="Proteomes" id="UP001610335"/>
    </source>
</evidence>
<feature type="compositionally biased region" description="Basic residues" evidence="4">
    <location>
        <begin position="104"/>
        <end position="115"/>
    </location>
</feature>
<feature type="compositionally biased region" description="Polar residues" evidence="4">
    <location>
        <begin position="260"/>
        <end position="286"/>
    </location>
</feature>
<dbReference type="EMBL" id="JBFXLS010000110">
    <property type="protein sequence ID" value="KAL2815640.1"/>
    <property type="molecule type" value="Genomic_DNA"/>
</dbReference>
<dbReference type="InterPro" id="IPR051219">
    <property type="entry name" value="Heterochromatin_chromo-domain"/>
</dbReference>
<dbReference type="Gene3D" id="2.40.50.40">
    <property type="match status" value="1"/>
</dbReference>
<feature type="region of interest" description="Disordered" evidence="4">
    <location>
        <begin position="1"/>
        <end position="24"/>
    </location>
</feature>
<evidence type="ECO:0000256" key="3">
    <source>
        <dbReference type="ARBA" id="ARBA00023242"/>
    </source>
</evidence>
<feature type="compositionally biased region" description="Polar residues" evidence="4">
    <location>
        <begin position="560"/>
        <end position="573"/>
    </location>
</feature>
<feature type="domain" description="Chromo" evidence="5">
    <location>
        <begin position="25"/>
        <end position="84"/>
    </location>
</feature>
<feature type="compositionally biased region" description="Polar residues" evidence="4">
    <location>
        <begin position="930"/>
        <end position="940"/>
    </location>
</feature>
<gene>
    <name evidence="6" type="ORF">BDW59DRAFT_15228</name>
</gene>
<dbReference type="Pfam" id="PF00385">
    <property type="entry name" value="Chromo"/>
    <property type="match status" value="1"/>
</dbReference>
<dbReference type="InterPro" id="IPR023780">
    <property type="entry name" value="Chromo_domain"/>
</dbReference>